<accession>A0A4Z0H4E1</accession>
<reference evidence="2 3" key="1">
    <citation type="journal article" date="2003" name="Int. J. Syst. Evol. Microbiol.">
        <title>Halobacillus salinus sp. nov., isolated from a salt lake on the coast of the East Sea in Korea.</title>
        <authorList>
            <person name="Yoon J.H."/>
            <person name="Kang K.H."/>
            <person name="Park Y.H."/>
        </authorList>
    </citation>
    <scope>NUCLEOTIDE SEQUENCE [LARGE SCALE GENOMIC DNA]</scope>
    <source>
        <strain evidence="2 3">HSL-3</strain>
    </source>
</reference>
<feature type="transmembrane region" description="Helical" evidence="1">
    <location>
        <begin position="25"/>
        <end position="46"/>
    </location>
</feature>
<dbReference type="EMBL" id="SRJC01000001">
    <property type="protein sequence ID" value="TGB05288.1"/>
    <property type="molecule type" value="Genomic_DNA"/>
</dbReference>
<dbReference type="STRING" id="192814.GCA_900166575_02378"/>
<dbReference type="GO" id="GO:0016020">
    <property type="term" value="C:membrane"/>
    <property type="evidence" value="ECO:0007669"/>
    <property type="project" value="InterPro"/>
</dbReference>
<organism evidence="2 3">
    <name type="scientific">Halobacillus salinus</name>
    <dbReference type="NCBI Taxonomy" id="192814"/>
    <lineage>
        <taxon>Bacteria</taxon>
        <taxon>Bacillati</taxon>
        <taxon>Bacillota</taxon>
        <taxon>Bacilli</taxon>
        <taxon>Bacillales</taxon>
        <taxon>Bacillaceae</taxon>
        <taxon>Halobacillus</taxon>
    </lineage>
</organism>
<dbReference type="OrthoDB" id="2447941at2"/>
<feature type="transmembrane region" description="Helical" evidence="1">
    <location>
        <begin position="103"/>
        <end position="128"/>
    </location>
</feature>
<feature type="transmembrane region" description="Helical" evidence="1">
    <location>
        <begin position="134"/>
        <end position="156"/>
    </location>
</feature>
<dbReference type="Pfam" id="PF05975">
    <property type="entry name" value="EcsB"/>
    <property type="match status" value="1"/>
</dbReference>
<feature type="transmembrane region" description="Helical" evidence="1">
    <location>
        <begin position="351"/>
        <end position="371"/>
    </location>
</feature>
<dbReference type="InterPro" id="IPR010288">
    <property type="entry name" value="EcsB_ABC"/>
</dbReference>
<proteinExistence type="predicted"/>
<dbReference type="RefSeq" id="WP_079480697.1">
    <property type="nucleotide sequence ID" value="NZ_FVYZ01000004.1"/>
</dbReference>
<protein>
    <submittedName>
        <fullName evidence="2">ABC transporter permease</fullName>
    </submittedName>
</protein>
<dbReference type="AlphaFoldDB" id="A0A4Z0H4E1"/>
<dbReference type="Proteomes" id="UP000297982">
    <property type="component" value="Unassembled WGS sequence"/>
</dbReference>
<evidence type="ECO:0000256" key="1">
    <source>
        <dbReference type="SAM" id="Phobius"/>
    </source>
</evidence>
<gene>
    <name evidence="2" type="ORF">E4663_09960</name>
</gene>
<keyword evidence="1" id="KW-0472">Membrane</keyword>
<sequence length="405" mass="47425">MIDAKKLWMRRFSEHMKETNRYLKYIFNEHISIALLFFISALAYYYRQWLVNLPESFPTAWIIALAFGAVASYSPVRTLLKEPDLVFLLPAEYQLNDYFKRCLYYSFVVQLYVVFLVAAALGPLYFASFPALGMQYYLVLIGILLIVKVWNLLSNWWMLKERNPKARLIDQAIKAALNVLLFYFLAQGEWIFASVVTVILVALVLYTYTLARQKAGLVWDLLVEKDTQRMRTFYRIANMFVDVPHLKNTVKKRHALVNALVSGITYKQDQAFAYLYRITFVRSSDYLGMYVRLIVIGGLAVWFVPNIWVKVAFALLFLYLSGFQMMTLWNHHRTIAWLDIYPLKKEWKQQAVIQWLVRILLFQTFLFGLLFILQWNIIGLVAVWGGGAVFSFAFVNLYVKPRLTS</sequence>
<dbReference type="PIRSF" id="PIRSF037259">
    <property type="entry name" value="EcsB_ABC"/>
    <property type="match status" value="1"/>
</dbReference>
<keyword evidence="3" id="KW-1185">Reference proteome</keyword>
<feature type="transmembrane region" description="Helical" evidence="1">
    <location>
        <begin position="377"/>
        <end position="399"/>
    </location>
</feature>
<feature type="transmembrane region" description="Helical" evidence="1">
    <location>
        <begin position="58"/>
        <end position="76"/>
    </location>
</feature>
<keyword evidence="1" id="KW-0812">Transmembrane</keyword>
<name>A0A4Z0H4E1_9BACI</name>
<evidence type="ECO:0000313" key="3">
    <source>
        <dbReference type="Proteomes" id="UP000297982"/>
    </source>
</evidence>
<evidence type="ECO:0000313" key="2">
    <source>
        <dbReference type="EMBL" id="TGB05288.1"/>
    </source>
</evidence>
<comment type="caution">
    <text evidence="2">The sequence shown here is derived from an EMBL/GenBank/DDBJ whole genome shotgun (WGS) entry which is preliminary data.</text>
</comment>
<keyword evidence="1" id="KW-1133">Transmembrane helix</keyword>